<dbReference type="EMBL" id="JAACJL010000058">
    <property type="protein sequence ID" value="KAF4610963.1"/>
    <property type="molecule type" value="Genomic_DNA"/>
</dbReference>
<evidence type="ECO:0000313" key="2">
    <source>
        <dbReference type="EMBL" id="KAF4610963.1"/>
    </source>
</evidence>
<organism evidence="2 3">
    <name type="scientific">Agrocybe pediades</name>
    <dbReference type="NCBI Taxonomy" id="84607"/>
    <lineage>
        <taxon>Eukaryota</taxon>
        <taxon>Fungi</taxon>
        <taxon>Dikarya</taxon>
        <taxon>Basidiomycota</taxon>
        <taxon>Agaricomycotina</taxon>
        <taxon>Agaricomycetes</taxon>
        <taxon>Agaricomycetidae</taxon>
        <taxon>Agaricales</taxon>
        <taxon>Agaricineae</taxon>
        <taxon>Strophariaceae</taxon>
        <taxon>Agrocybe</taxon>
    </lineage>
</organism>
<feature type="compositionally biased region" description="Acidic residues" evidence="1">
    <location>
        <begin position="754"/>
        <end position="767"/>
    </location>
</feature>
<feature type="compositionally biased region" description="Basic residues" evidence="1">
    <location>
        <begin position="309"/>
        <end position="318"/>
    </location>
</feature>
<feature type="compositionally biased region" description="Acidic residues" evidence="1">
    <location>
        <begin position="495"/>
        <end position="511"/>
    </location>
</feature>
<feature type="compositionally biased region" description="Polar residues" evidence="1">
    <location>
        <begin position="120"/>
        <end position="139"/>
    </location>
</feature>
<protein>
    <submittedName>
        <fullName evidence="2">Uncharacterized protein</fullName>
    </submittedName>
</protein>
<feature type="compositionally biased region" description="Polar residues" evidence="1">
    <location>
        <begin position="103"/>
        <end position="113"/>
    </location>
</feature>
<evidence type="ECO:0000256" key="1">
    <source>
        <dbReference type="SAM" id="MobiDB-lite"/>
    </source>
</evidence>
<feature type="region of interest" description="Disordered" evidence="1">
    <location>
        <begin position="662"/>
        <end position="683"/>
    </location>
</feature>
<gene>
    <name evidence="2" type="ORF">D9613_006695</name>
</gene>
<feature type="compositionally biased region" description="Polar residues" evidence="1">
    <location>
        <begin position="813"/>
        <end position="822"/>
    </location>
</feature>
<sequence length="1165" mass="126304">MSRPTITTYAKRHRISKQKENVPPVSLALDNHSGKHKRRDRPDQLVPENQSRLKKRKISEDKVDSMSLQPFQTPFPTLQAQSQIFRLPSSQPQDTPGLLSPVPITNNSKNLQENKVGKRASSNKSSWPSGRFADSTTLTAGGFARTEETHLTSLSRSIRHRGDVVGRASRSSSNSSRVSGQGRPSIKHVQSLSALKADAKPKKNKQKSSKYKPKSTSSTKNLGNFLPLASPFISGASSPVHSPQNHENNAHISTFERAKRNLNVDNNVVINKHQSTVARGVLADTFFDLNVPKRTPNKIDINDFLKSQSSRRRTKKPSSRPSSRASIRQQAAFGNPLLENYERERRPSAPSSLHIPQPGRDLGLRKSLLVPSSKRGLANAGEIAELREGGGEKRHFASGLNLTFGENLPPAAPALDTTEAVKTDFRTRIVPKDPDASLEWMHTRAKIDFNRPPSQMSIAGNGFGFPYPEDGAGDVFFSSFSEGEDNGYYNYDGGSEYEDHDDYDESEEDMGDGALDGRGHRSKSDRRPVHRSRRISDLRLDDLEADMANFGEGIWCVSTPAMKTVAELKLDAGAGQRAGLADKLAGRGNSRNTRTGYQTESDVGNVKLRSNHKALMDGALSVGTLVRTVSLPTMRLGEEEEAVSSSIGLGSGREILGRERVGLRVENEEQDGEDDQEDGDEDGEMDMELTEDATAVVAGTLFKPALPVDREWHEGNGSSEDVSWITDSIISPPTAYLQWKARKDDRLVNGVPGDAEDRDDKDVDENGGDISLESLRLDSLVDIGEESSSSSADTLRSEYQGRSMLRDFPQVDDGQNGTTQVQGGALAVGNTKRTRSGTIVPADGSAGAPPPAGAHSALGPNTRRTRSGTIVGPLPAGPPPPTGPLPAIPNAKRTRSGTIVGPVPPARSGSVTPPARTGGRARSGSVLRFNENNLPALVAPTQSGRSLFTPDYDGDDGQHEKHHAKDEAFAAQFEPLETAFDVRDVYATDVEDDVECYVDCLYVPRLTSSPDPIDFLRFASIEEADEDGEEEELPPMGFADPELEEGVVDVKEIPWRVAEEPPSPVVVKKDKAQSTAIGLFKGRGFGGKGWGGLRSRGGGLLFGAAAEKGKGKCKKTARFVGVGGDGEEVEEDESVEKGRYREDELSILSDDELLLVPGGTMRVWA</sequence>
<reference evidence="2 3" key="1">
    <citation type="submission" date="2019-12" db="EMBL/GenBank/DDBJ databases">
        <authorList>
            <person name="Floudas D."/>
            <person name="Bentzer J."/>
            <person name="Ahren D."/>
            <person name="Johansson T."/>
            <person name="Persson P."/>
            <person name="Tunlid A."/>
        </authorList>
    </citation>
    <scope>NUCLEOTIDE SEQUENCE [LARGE SCALE GENOMIC DNA]</scope>
    <source>
        <strain evidence="2 3">CBS 102.39</strain>
    </source>
</reference>
<feature type="compositionally biased region" description="Basic residues" evidence="1">
    <location>
        <begin position="202"/>
        <end position="213"/>
    </location>
</feature>
<feature type="region of interest" description="Disordered" evidence="1">
    <location>
        <begin position="488"/>
        <end position="531"/>
    </location>
</feature>
<dbReference type="AlphaFoldDB" id="A0A8H4VIK4"/>
<feature type="region of interest" description="Disordered" evidence="1">
    <location>
        <begin position="88"/>
        <end position="223"/>
    </location>
</feature>
<comment type="caution">
    <text evidence="2">The sequence shown here is derived from an EMBL/GenBank/DDBJ whole genome shotgun (WGS) entry which is preliminary data.</text>
</comment>
<feature type="region of interest" description="Disordered" evidence="1">
    <location>
        <begin position="807"/>
        <end position="924"/>
    </location>
</feature>
<feature type="compositionally biased region" description="Low complexity" evidence="1">
    <location>
        <begin position="165"/>
        <end position="183"/>
    </location>
</feature>
<feature type="compositionally biased region" description="Low complexity" evidence="1">
    <location>
        <begin position="841"/>
        <end position="860"/>
    </location>
</feature>
<keyword evidence="3" id="KW-1185">Reference proteome</keyword>
<proteinExistence type="predicted"/>
<feature type="region of interest" description="Disordered" evidence="1">
    <location>
        <begin position="747"/>
        <end position="770"/>
    </location>
</feature>
<dbReference type="Proteomes" id="UP000521872">
    <property type="component" value="Unassembled WGS sequence"/>
</dbReference>
<feature type="region of interest" description="Disordered" evidence="1">
    <location>
        <begin position="300"/>
        <end position="364"/>
    </location>
</feature>
<name>A0A8H4VIK4_9AGAR</name>
<evidence type="ECO:0000313" key="3">
    <source>
        <dbReference type="Proteomes" id="UP000521872"/>
    </source>
</evidence>
<feature type="compositionally biased region" description="Basic residues" evidence="1">
    <location>
        <begin position="520"/>
        <end position="531"/>
    </location>
</feature>
<accession>A0A8H4VIK4</accession>
<feature type="compositionally biased region" description="Low complexity" evidence="1">
    <location>
        <begin position="319"/>
        <end position="332"/>
    </location>
</feature>
<feature type="compositionally biased region" description="Acidic residues" evidence="1">
    <location>
        <begin position="668"/>
        <end position="683"/>
    </location>
</feature>
<feature type="compositionally biased region" description="Pro residues" evidence="1">
    <location>
        <begin position="875"/>
        <end position="887"/>
    </location>
</feature>
<feature type="region of interest" description="Disordered" evidence="1">
    <location>
        <begin position="1"/>
        <end position="69"/>
    </location>
</feature>